<dbReference type="PANTHER" id="PTHR31223:SF70">
    <property type="entry name" value="LOG FAMILY PROTEIN YJL055W"/>
    <property type="match status" value="1"/>
</dbReference>
<dbReference type="EC" id="3.2.2.n1" evidence="2"/>
<gene>
    <name evidence="3" type="ORF">ICL16_13555</name>
</gene>
<dbReference type="InterPro" id="IPR031100">
    <property type="entry name" value="LOG_fam"/>
</dbReference>
<dbReference type="Proteomes" id="UP000629098">
    <property type="component" value="Unassembled WGS sequence"/>
</dbReference>
<evidence type="ECO:0000256" key="1">
    <source>
        <dbReference type="ARBA" id="ARBA00006763"/>
    </source>
</evidence>
<dbReference type="InterPro" id="IPR005269">
    <property type="entry name" value="LOG"/>
</dbReference>
<dbReference type="RefSeq" id="WP_190828413.1">
    <property type="nucleotide sequence ID" value="NZ_CAWPPI010000049.1"/>
</dbReference>
<organism evidence="3 4">
    <name type="scientific">Iningainema tapete BLCC-T55</name>
    <dbReference type="NCBI Taxonomy" id="2748662"/>
    <lineage>
        <taxon>Bacteria</taxon>
        <taxon>Bacillati</taxon>
        <taxon>Cyanobacteriota</taxon>
        <taxon>Cyanophyceae</taxon>
        <taxon>Nostocales</taxon>
        <taxon>Scytonemataceae</taxon>
        <taxon>Iningainema tapete</taxon>
    </lineage>
</organism>
<dbReference type="SUPFAM" id="SSF102405">
    <property type="entry name" value="MCP/YpsA-like"/>
    <property type="match status" value="1"/>
</dbReference>
<reference evidence="3" key="1">
    <citation type="submission" date="2020-09" db="EMBL/GenBank/DDBJ databases">
        <title>Iningainema tapete sp. nov. (Scytonemataceae, Cyanobacteria) from greenhouses in central Florida (USA) produces two types of nodularin with biosynthetic potential for microcystin-LR and anabaenopeptins.</title>
        <authorList>
            <person name="Berthold D.E."/>
            <person name="Lefler F.W."/>
            <person name="Huang I.-S."/>
            <person name="Abdulla H."/>
            <person name="Zimba P.V."/>
            <person name="Laughinghouse H.D. IV."/>
        </authorList>
    </citation>
    <scope>NUCLEOTIDE SEQUENCE</scope>
    <source>
        <strain evidence="3">BLCCT55</strain>
    </source>
</reference>
<dbReference type="PANTHER" id="PTHR31223">
    <property type="entry name" value="LOG FAMILY PROTEIN YJL055W"/>
    <property type="match status" value="1"/>
</dbReference>
<dbReference type="GO" id="GO:0005829">
    <property type="term" value="C:cytosol"/>
    <property type="evidence" value="ECO:0007669"/>
    <property type="project" value="TreeGrafter"/>
</dbReference>
<dbReference type="EMBL" id="JACXAE010000049">
    <property type="protein sequence ID" value="MBD2773062.1"/>
    <property type="molecule type" value="Genomic_DNA"/>
</dbReference>
<evidence type="ECO:0000313" key="4">
    <source>
        <dbReference type="Proteomes" id="UP000629098"/>
    </source>
</evidence>
<protein>
    <recommendedName>
        <fullName evidence="2">Cytokinin riboside 5'-monophosphate phosphoribohydrolase</fullName>
        <ecNumber evidence="2">3.2.2.n1</ecNumber>
    </recommendedName>
</protein>
<dbReference type="AlphaFoldDB" id="A0A8J6XMF7"/>
<comment type="caution">
    <text evidence="3">The sequence shown here is derived from an EMBL/GenBank/DDBJ whole genome shotgun (WGS) entry which is preliminary data.</text>
</comment>
<proteinExistence type="inferred from homology"/>
<evidence type="ECO:0000256" key="2">
    <source>
        <dbReference type="RuleBase" id="RU363015"/>
    </source>
</evidence>
<accession>A0A8J6XMF7</accession>
<keyword evidence="4" id="KW-1185">Reference proteome</keyword>
<evidence type="ECO:0000313" key="3">
    <source>
        <dbReference type="EMBL" id="MBD2773062.1"/>
    </source>
</evidence>
<dbReference type="GO" id="GO:0009691">
    <property type="term" value="P:cytokinin biosynthetic process"/>
    <property type="evidence" value="ECO:0007669"/>
    <property type="project" value="UniProtKB-UniRule"/>
</dbReference>
<name>A0A8J6XMF7_9CYAN</name>
<dbReference type="Pfam" id="PF03641">
    <property type="entry name" value="Lysine_decarbox"/>
    <property type="match status" value="1"/>
</dbReference>
<sequence>MKSICVFCGSSKGLRPAYTEAAETLGKIIASQGLGLVYGGGNVGLMGIVADAALVGGGEVIGVIPEFLVAREIAHKGLTTLHVVNSMHERKTKMAELADGFIALPGGYGTLEEFCEILTWAQLVLHHKPCGLLNVEGYFDPLLQLFDQAVTEKFLKPALRNLVLEATDPEHLLELFASYQPIIVDKWIGREVKP</sequence>
<dbReference type="GO" id="GO:0016799">
    <property type="term" value="F:hydrolase activity, hydrolyzing N-glycosyl compounds"/>
    <property type="evidence" value="ECO:0007669"/>
    <property type="project" value="TreeGrafter"/>
</dbReference>
<keyword evidence="2" id="KW-0378">Hydrolase</keyword>
<dbReference type="Gene3D" id="3.40.50.450">
    <property type="match status" value="1"/>
</dbReference>
<dbReference type="NCBIfam" id="TIGR00730">
    <property type="entry name" value="Rossman fold protein, TIGR00730 family"/>
    <property type="match status" value="1"/>
</dbReference>
<keyword evidence="2" id="KW-0203">Cytokinin biosynthesis</keyword>
<comment type="similarity">
    <text evidence="1 2">Belongs to the LOG family.</text>
</comment>
<dbReference type="FunFam" id="3.40.50.450:FF:000012">
    <property type="entry name" value="LOG family protein YvdD"/>
    <property type="match status" value="1"/>
</dbReference>